<feature type="non-terminal residue" evidence="2">
    <location>
        <position position="77"/>
    </location>
</feature>
<reference evidence="2" key="1">
    <citation type="submission" date="2023-10" db="EMBL/GenBank/DDBJ databases">
        <title>Genome assembly of Pristionchus species.</title>
        <authorList>
            <person name="Yoshida K."/>
            <person name="Sommer R.J."/>
        </authorList>
    </citation>
    <scope>NUCLEOTIDE SEQUENCE</scope>
    <source>
        <strain evidence="2">RS5133</strain>
    </source>
</reference>
<evidence type="ECO:0000256" key="1">
    <source>
        <dbReference type="SAM" id="MobiDB-lite"/>
    </source>
</evidence>
<name>A0AAV5X0R4_9BILA</name>
<evidence type="ECO:0000313" key="3">
    <source>
        <dbReference type="Proteomes" id="UP001432322"/>
    </source>
</evidence>
<feature type="non-terminal residue" evidence="2">
    <location>
        <position position="1"/>
    </location>
</feature>
<sequence>IAATRNFNMQQNYAQMTPPNIVPQPRVAISSTPRGAVILPNRPVPVGIALGAPKRSGQSSDTNSPPPKTARRGDQKK</sequence>
<proteinExistence type="predicted"/>
<accession>A0AAV5X0R4</accession>
<protein>
    <submittedName>
        <fullName evidence="2">Uncharacterized protein</fullName>
    </submittedName>
</protein>
<dbReference type="Proteomes" id="UP001432322">
    <property type="component" value="Unassembled WGS sequence"/>
</dbReference>
<comment type="caution">
    <text evidence="2">The sequence shown here is derived from an EMBL/GenBank/DDBJ whole genome shotgun (WGS) entry which is preliminary data.</text>
</comment>
<keyword evidence="3" id="KW-1185">Reference proteome</keyword>
<feature type="region of interest" description="Disordered" evidence="1">
    <location>
        <begin position="48"/>
        <end position="77"/>
    </location>
</feature>
<evidence type="ECO:0000313" key="2">
    <source>
        <dbReference type="EMBL" id="GMT36917.1"/>
    </source>
</evidence>
<dbReference type="EMBL" id="BTSY01000007">
    <property type="protein sequence ID" value="GMT36917.1"/>
    <property type="molecule type" value="Genomic_DNA"/>
</dbReference>
<organism evidence="2 3">
    <name type="scientific">Pristionchus fissidentatus</name>
    <dbReference type="NCBI Taxonomy" id="1538716"/>
    <lineage>
        <taxon>Eukaryota</taxon>
        <taxon>Metazoa</taxon>
        <taxon>Ecdysozoa</taxon>
        <taxon>Nematoda</taxon>
        <taxon>Chromadorea</taxon>
        <taxon>Rhabditida</taxon>
        <taxon>Rhabditina</taxon>
        <taxon>Diplogasteromorpha</taxon>
        <taxon>Diplogasteroidea</taxon>
        <taxon>Neodiplogasteridae</taxon>
        <taxon>Pristionchus</taxon>
    </lineage>
</organism>
<dbReference type="AlphaFoldDB" id="A0AAV5X0R4"/>
<gene>
    <name evidence="2" type="ORF">PFISCL1PPCAC_28214</name>
</gene>